<sequence>MSSPTATARAAGAPAAAPARRSGPSARAARPGRRRSSLAGLWFVLPFAALFAVFLVWPVLAGLWASFTDRSLASPGAEFVGLANWREMLGDSAVWQSLWTTLVFTAISTPPLVAIALAMALLTNRAAAGLGWFLRLSYFAPFLLPVAVVALIWEWMYQPGFGMVNGLLTAAGLAEVAWLTDENTVLAAIAVTTVWWTVGFNFLLYLAALQGIPAYVYEAAALDGAGAWQRFLRITLPLLRRTTGLIVLLQIVASLKLFDQAYIMTNGSGGPGYAARPAIGYIFEAGFTGLRIGYASAISYLLFAVIAVVSLVQFRLFSRKGETA</sequence>
<feature type="compositionally biased region" description="Low complexity" evidence="8">
    <location>
        <begin position="1"/>
        <end position="29"/>
    </location>
</feature>
<dbReference type="Pfam" id="PF00528">
    <property type="entry name" value="BPD_transp_1"/>
    <property type="match status" value="1"/>
</dbReference>
<feature type="transmembrane region" description="Helical" evidence="7">
    <location>
        <begin position="98"/>
        <end position="121"/>
    </location>
</feature>
<evidence type="ECO:0000313" key="10">
    <source>
        <dbReference type="EMBL" id="NYI95388.1"/>
    </source>
</evidence>
<dbReference type="GO" id="GO:0055085">
    <property type="term" value="P:transmembrane transport"/>
    <property type="evidence" value="ECO:0007669"/>
    <property type="project" value="InterPro"/>
</dbReference>
<dbReference type="PROSITE" id="PS50928">
    <property type="entry name" value="ABC_TM1"/>
    <property type="match status" value="1"/>
</dbReference>
<dbReference type="InterPro" id="IPR000515">
    <property type="entry name" value="MetI-like"/>
</dbReference>
<evidence type="ECO:0000256" key="5">
    <source>
        <dbReference type="ARBA" id="ARBA00022989"/>
    </source>
</evidence>
<feature type="transmembrane region" description="Helical" evidence="7">
    <location>
        <begin position="159"/>
        <end position="178"/>
    </location>
</feature>
<evidence type="ECO:0000256" key="6">
    <source>
        <dbReference type="ARBA" id="ARBA00023136"/>
    </source>
</evidence>
<dbReference type="GO" id="GO:0005886">
    <property type="term" value="C:plasma membrane"/>
    <property type="evidence" value="ECO:0007669"/>
    <property type="project" value="UniProtKB-SubCell"/>
</dbReference>
<feature type="transmembrane region" description="Helical" evidence="7">
    <location>
        <begin position="133"/>
        <end position="153"/>
    </location>
</feature>
<keyword evidence="4 7" id="KW-0812">Transmembrane</keyword>
<comment type="caution">
    <text evidence="10">The sequence shown here is derived from an EMBL/GenBank/DDBJ whole genome shotgun (WGS) entry which is preliminary data.</text>
</comment>
<feature type="transmembrane region" description="Helical" evidence="7">
    <location>
        <begin position="185"/>
        <end position="208"/>
    </location>
</feature>
<dbReference type="SUPFAM" id="SSF161098">
    <property type="entry name" value="MetI-like"/>
    <property type="match status" value="1"/>
</dbReference>
<evidence type="ECO:0000313" key="11">
    <source>
        <dbReference type="Proteomes" id="UP000575985"/>
    </source>
</evidence>
<keyword evidence="3" id="KW-1003">Cell membrane</keyword>
<dbReference type="PANTHER" id="PTHR30193:SF41">
    <property type="entry name" value="DIACETYLCHITOBIOSE UPTAKE SYSTEM PERMEASE PROTEIN NGCF"/>
    <property type="match status" value="1"/>
</dbReference>
<evidence type="ECO:0000256" key="1">
    <source>
        <dbReference type="ARBA" id="ARBA00004651"/>
    </source>
</evidence>
<keyword evidence="2 7" id="KW-0813">Transport</keyword>
<feature type="transmembrane region" description="Helical" evidence="7">
    <location>
        <begin position="292"/>
        <end position="312"/>
    </location>
</feature>
<dbReference type="EMBL" id="JACCFO010000001">
    <property type="protein sequence ID" value="NYI95388.1"/>
    <property type="molecule type" value="Genomic_DNA"/>
</dbReference>
<dbReference type="CDD" id="cd06261">
    <property type="entry name" value="TM_PBP2"/>
    <property type="match status" value="1"/>
</dbReference>
<keyword evidence="11" id="KW-1185">Reference proteome</keyword>
<keyword evidence="5 7" id="KW-1133">Transmembrane helix</keyword>
<feature type="region of interest" description="Disordered" evidence="8">
    <location>
        <begin position="1"/>
        <end position="31"/>
    </location>
</feature>
<dbReference type="RefSeq" id="WP_179766912.1">
    <property type="nucleotide sequence ID" value="NZ_JACCFO010000001.1"/>
</dbReference>
<evidence type="ECO:0000256" key="3">
    <source>
        <dbReference type="ARBA" id="ARBA00022475"/>
    </source>
</evidence>
<evidence type="ECO:0000256" key="4">
    <source>
        <dbReference type="ARBA" id="ARBA00022692"/>
    </source>
</evidence>
<name>A0A853BIQ8_9ACTN</name>
<feature type="domain" description="ABC transmembrane type-1" evidence="9">
    <location>
        <begin position="98"/>
        <end position="313"/>
    </location>
</feature>
<feature type="transmembrane region" description="Helical" evidence="7">
    <location>
        <begin position="40"/>
        <end position="65"/>
    </location>
</feature>
<organism evidence="10 11">
    <name type="scientific">Streptomonospora nanhaiensis</name>
    <dbReference type="NCBI Taxonomy" id="1323731"/>
    <lineage>
        <taxon>Bacteria</taxon>
        <taxon>Bacillati</taxon>
        <taxon>Actinomycetota</taxon>
        <taxon>Actinomycetes</taxon>
        <taxon>Streptosporangiales</taxon>
        <taxon>Nocardiopsidaceae</taxon>
        <taxon>Streptomonospora</taxon>
    </lineage>
</organism>
<reference evidence="10 11" key="1">
    <citation type="submission" date="2020-07" db="EMBL/GenBank/DDBJ databases">
        <title>Sequencing the genomes of 1000 actinobacteria strains.</title>
        <authorList>
            <person name="Klenk H.-P."/>
        </authorList>
    </citation>
    <scope>NUCLEOTIDE SEQUENCE [LARGE SCALE GENOMIC DNA]</scope>
    <source>
        <strain evidence="10 11">DSM 45927</strain>
    </source>
</reference>
<evidence type="ECO:0000259" key="9">
    <source>
        <dbReference type="PROSITE" id="PS50928"/>
    </source>
</evidence>
<dbReference type="PANTHER" id="PTHR30193">
    <property type="entry name" value="ABC TRANSPORTER PERMEASE PROTEIN"/>
    <property type="match status" value="1"/>
</dbReference>
<protein>
    <submittedName>
        <fullName evidence="10">Multiple sugar transport system permease protein</fullName>
    </submittedName>
</protein>
<dbReference type="AlphaFoldDB" id="A0A853BIQ8"/>
<accession>A0A853BIQ8</accession>
<comment type="subcellular location">
    <subcellularLocation>
        <location evidence="1 7">Cell membrane</location>
        <topology evidence="1 7">Multi-pass membrane protein</topology>
    </subcellularLocation>
</comment>
<gene>
    <name evidence="10" type="ORF">HNR12_001665</name>
</gene>
<evidence type="ECO:0000256" key="7">
    <source>
        <dbReference type="RuleBase" id="RU363032"/>
    </source>
</evidence>
<dbReference type="InterPro" id="IPR035906">
    <property type="entry name" value="MetI-like_sf"/>
</dbReference>
<keyword evidence="6 7" id="KW-0472">Membrane</keyword>
<dbReference type="Proteomes" id="UP000575985">
    <property type="component" value="Unassembled WGS sequence"/>
</dbReference>
<comment type="similarity">
    <text evidence="7">Belongs to the binding-protein-dependent transport system permease family.</text>
</comment>
<keyword evidence="10" id="KW-0762">Sugar transport</keyword>
<proteinExistence type="inferred from homology"/>
<dbReference type="InterPro" id="IPR051393">
    <property type="entry name" value="ABC_transporter_permease"/>
</dbReference>
<evidence type="ECO:0000256" key="8">
    <source>
        <dbReference type="SAM" id="MobiDB-lite"/>
    </source>
</evidence>
<dbReference type="Gene3D" id="1.10.3720.10">
    <property type="entry name" value="MetI-like"/>
    <property type="match status" value="1"/>
</dbReference>
<evidence type="ECO:0000256" key="2">
    <source>
        <dbReference type="ARBA" id="ARBA00022448"/>
    </source>
</evidence>